<dbReference type="PROSITE" id="PS50004">
    <property type="entry name" value="C2"/>
    <property type="match status" value="1"/>
</dbReference>
<gene>
    <name evidence="8" type="ORF">DCAR_030829</name>
</gene>
<dbReference type="PROSITE" id="PS51778">
    <property type="entry name" value="VAST"/>
    <property type="match status" value="2"/>
</dbReference>
<feature type="compositionally biased region" description="Polar residues" evidence="5">
    <location>
        <begin position="211"/>
        <end position="226"/>
    </location>
</feature>
<name>A0A175YJ37_DAUCS</name>
<dbReference type="InterPro" id="IPR004182">
    <property type="entry name" value="GRAM"/>
</dbReference>
<dbReference type="Pfam" id="PF16016">
    <property type="entry name" value="VASt"/>
    <property type="match status" value="2"/>
</dbReference>
<evidence type="ECO:0008006" key="9">
    <source>
        <dbReference type="Google" id="ProtNLM"/>
    </source>
</evidence>
<comment type="subcellular location">
    <subcellularLocation>
        <location evidence="1">Membrane</location>
        <topology evidence="1">Single-pass membrane protein</topology>
    </subcellularLocation>
</comment>
<reference evidence="8" key="1">
    <citation type="journal article" date="2016" name="Nat. Genet.">
        <title>A high-quality carrot genome assembly provides new insights into carotenoid accumulation and asterid genome evolution.</title>
        <authorList>
            <person name="Iorizzo M."/>
            <person name="Ellison S."/>
            <person name="Senalik D."/>
            <person name="Zeng P."/>
            <person name="Satapoomin P."/>
            <person name="Huang J."/>
            <person name="Bowman M."/>
            <person name="Iovene M."/>
            <person name="Sanseverino W."/>
            <person name="Cavagnaro P."/>
            <person name="Yildiz M."/>
            <person name="Macko-Podgorni A."/>
            <person name="Moranska E."/>
            <person name="Grzebelus E."/>
            <person name="Grzebelus D."/>
            <person name="Ashrafi H."/>
            <person name="Zheng Z."/>
            <person name="Cheng S."/>
            <person name="Spooner D."/>
            <person name="Van Deynze A."/>
            <person name="Simon P."/>
        </authorList>
    </citation>
    <scope>NUCLEOTIDE SEQUENCE [LARGE SCALE GENOMIC DNA]</scope>
    <source>
        <tissue evidence="8">Leaf</tissue>
    </source>
</reference>
<dbReference type="PANTHER" id="PTHR46296">
    <property type="entry name" value="BNAA05G37250D PROTEIN"/>
    <property type="match status" value="1"/>
</dbReference>
<dbReference type="SMART" id="SM00239">
    <property type="entry name" value="C2"/>
    <property type="match status" value="1"/>
</dbReference>
<evidence type="ECO:0000256" key="4">
    <source>
        <dbReference type="ARBA" id="ARBA00023136"/>
    </source>
</evidence>
<dbReference type="AlphaFoldDB" id="A0A175YJ37"/>
<dbReference type="InterPro" id="IPR031968">
    <property type="entry name" value="VASt"/>
</dbReference>
<proteinExistence type="predicted"/>
<dbReference type="PANTHER" id="PTHR46296:SF8">
    <property type="entry name" value="OS06G0297800 PROTEIN"/>
    <property type="match status" value="1"/>
</dbReference>
<evidence type="ECO:0000313" key="8">
    <source>
        <dbReference type="EMBL" id="KZM83260.1"/>
    </source>
</evidence>
<feature type="domain" description="VASt" evidence="7">
    <location>
        <begin position="271"/>
        <end position="443"/>
    </location>
</feature>
<dbReference type="SUPFAM" id="SSF49562">
    <property type="entry name" value="C2 domain (Calcium/lipid-binding domain, CaLB)"/>
    <property type="match status" value="1"/>
</dbReference>
<accession>A0A175YJ37</accession>
<dbReference type="InterPro" id="IPR044511">
    <property type="entry name" value="At1g03370/At5g50170-like"/>
</dbReference>
<feature type="region of interest" description="Disordered" evidence="5">
    <location>
        <begin position="200"/>
        <end position="250"/>
    </location>
</feature>
<evidence type="ECO:0000256" key="5">
    <source>
        <dbReference type="SAM" id="MobiDB-lite"/>
    </source>
</evidence>
<dbReference type="GO" id="GO:0016020">
    <property type="term" value="C:membrane"/>
    <property type="evidence" value="ECO:0007669"/>
    <property type="project" value="UniProtKB-SubCell"/>
</dbReference>
<evidence type="ECO:0000256" key="1">
    <source>
        <dbReference type="ARBA" id="ARBA00004167"/>
    </source>
</evidence>
<dbReference type="SMART" id="SM00568">
    <property type="entry name" value="GRAM"/>
    <property type="match status" value="1"/>
</dbReference>
<evidence type="ECO:0000256" key="3">
    <source>
        <dbReference type="ARBA" id="ARBA00022989"/>
    </source>
</evidence>
<dbReference type="Pfam" id="PF00168">
    <property type="entry name" value="C2"/>
    <property type="match status" value="1"/>
</dbReference>
<dbReference type="OMA" id="VEMEYAS"/>
<keyword evidence="3" id="KW-1133">Transmembrane helix</keyword>
<feature type="domain" description="C2" evidence="6">
    <location>
        <begin position="1"/>
        <end position="99"/>
    </location>
</feature>
<feature type="domain" description="VASt" evidence="7">
    <location>
        <begin position="776"/>
        <end position="942"/>
    </location>
</feature>
<evidence type="ECO:0000259" key="7">
    <source>
        <dbReference type="PROSITE" id="PS51778"/>
    </source>
</evidence>
<dbReference type="Gene3D" id="2.60.40.150">
    <property type="entry name" value="C2 domain"/>
    <property type="match status" value="1"/>
</dbReference>
<organism evidence="8">
    <name type="scientific">Daucus carota subsp. sativus</name>
    <name type="common">Carrot</name>
    <dbReference type="NCBI Taxonomy" id="79200"/>
    <lineage>
        <taxon>Eukaryota</taxon>
        <taxon>Viridiplantae</taxon>
        <taxon>Streptophyta</taxon>
        <taxon>Embryophyta</taxon>
        <taxon>Tracheophyta</taxon>
        <taxon>Spermatophyta</taxon>
        <taxon>Magnoliopsida</taxon>
        <taxon>eudicotyledons</taxon>
        <taxon>Gunneridae</taxon>
        <taxon>Pentapetalae</taxon>
        <taxon>asterids</taxon>
        <taxon>campanulids</taxon>
        <taxon>Apiales</taxon>
        <taxon>Apiaceae</taxon>
        <taxon>Apioideae</taxon>
        <taxon>Scandiceae</taxon>
        <taxon>Daucinae</taxon>
        <taxon>Daucus</taxon>
        <taxon>Daucus sect. Daucus</taxon>
    </lineage>
</organism>
<dbReference type="CDD" id="cd00030">
    <property type="entry name" value="C2"/>
    <property type="match status" value="1"/>
</dbReference>
<dbReference type="Pfam" id="PF02893">
    <property type="entry name" value="GRAM"/>
    <property type="match status" value="1"/>
</dbReference>
<evidence type="ECO:0000259" key="6">
    <source>
        <dbReference type="PROSITE" id="PS50004"/>
    </source>
</evidence>
<dbReference type="InterPro" id="IPR011993">
    <property type="entry name" value="PH-like_dom_sf"/>
</dbReference>
<dbReference type="Gene3D" id="2.30.29.30">
    <property type="entry name" value="Pleckstrin-homology domain (PH domain)/Phosphotyrosine-binding domain (PTB)"/>
    <property type="match status" value="1"/>
</dbReference>
<sequence length="942" mass="106078">MKLLVRVIEARNIPALDSYGFSCPFVKLKLGKQKYKTKAVKKSVNPTWCEEFSFRVDDLKEELKVYLLDEDRFCRYDFVGIVKLPLSRIFDGEGQSLSTTWYTLKTENKKSKIKECGEIRLSLCLSRNNSLVEFPTLTSSLEEMPTLTSSSSAKSLNSLNSLPSSFKFDEIFPVKEEQSQKHHKQSSFDGILGPIFNRHHDASNKHHDAVSKSSSARTTSKFNDTSELPEAGNAEAHGEMSEEPSSSGSFEEMMKTMETRDQEREMPNNLAGGVVLDQIYAIASSDLNTLLFSQEATIFKSLADVQKTTELQIGPWKFENGGETLKRVMSSVKAATKLVKALKATEEQTYLKADGKSFAVLSSVSTPDAPYGSCFRAEVLYNISRGPELPSGEQSSQLVISWRMNFVQSTMMKGMIENGARQGIKDSFEQFATVLAQNVNPADTKNNVSGKEQALASLDLEPQSDWKLAIHYLNNYTVITTIIVGLYVLIHLLGNGRTGLEIVGLDLPDSFCEVIVSGVLVLQGERLVALVSRFIQARAHKGKLAQACQPKLHLKIFLNDTRGSDVVKDYLSKMEREVGKKMKLRSPQTNLAFQKLFKLPTEEFLINDFTCQLKRKMPLQGRLFLSARIVGFHSDLFGHKTKFLFLWEDIETIEVFPPTFSSIVSPIIVMTLRLGRGLDAKHGAKTHDAEGRLKFHFQSFVSYNVAYRIIKALWKAKSLTPVQKVQIAQEEDGAKDLHIIEEESVGKPIQASEEDSDTKSHQSEENGSFFGLGDVGLSLFYYSVIPVPIKSVMELFSGNELEQKAMETAGCLNYAHSPWHSDKADVYVRTVYYRSKQISQYKGEVTSTQQKSRLTDKDGWLIEEVMTFHGISLGDYFNVHLRYNIEDFPSKSMGCNVQAFLGISWLKRSRQKNRFTKSIISNMQERLKVMFSVVEMEYASKK</sequence>
<comment type="caution">
    <text evidence="8">The sequence shown here is derived from an EMBL/GenBank/DDBJ whole genome shotgun (WGS) entry which is preliminary data.</text>
</comment>
<keyword evidence="2" id="KW-0812">Transmembrane</keyword>
<protein>
    <recommendedName>
        <fullName evidence="9">C2 domain-containing protein</fullName>
    </recommendedName>
</protein>
<dbReference type="Gramene" id="KZM83260">
    <property type="protein sequence ID" value="KZM83260"/>
    <property type="gene ID" value="DCAR_030829"/>
</dbReference>
<feature type="compositionally biased region" description="Basic and acidic residues" evidence="5">
    <location>
        <begin position="200"/>
        <end position="210"/>
    </location>
</feature>
<dbReference type="STRING" id="79200.A0A175YJ37"/>
<dbReference type="InterPro" id="IPR035892">
    <property type="entry name" value="C2_domain_sf"/>
</dbReference>
<keyword evidence="4" id="KW-0472">Membrane</keyword>
<evidence type="ECO:0000256" key="2">
    <source>
        <dbReference type="ARBA" id="ARBA00022692"/>
    </source>
</evidence>
<dbReference type="EMBL" id="LNRQ01000009">
    <property type="protein sequence ID" value="KZM83260.1"/>
    <property type="molecule type" value="Genomic_DNA"/>
</dbReference>
<dbReference type="InterPro" id="IPR000008">
    <property type="entry name" value="C2_dom"/>
</dbReference>